<comment type="caution">
    <text evidence="1">The sequence shown here is derived from an EMBL/GenBank/DDBJ whole genome shotgun (WGS) entry which is preliminary data.</text>
</comment>
<dbReference type="NCBIfam" id="NF038146">
    <property type="entry name" value="LxmA_leader"/>
    <property type="match status" value="1"/>
</dbReference>
<dbReference type="Proteomes" id="UP000556436">
    <property type="component" value="Unassembled WGS sequence"/>
</dbReference>
<accession>A0A445NAR2</accession>
<name>A0A445NAR2_STRNE</name>
<evidence type="ECO:0000313" key="1">
    <source>
        <dbReference type="EMBL" id="MBB4887830.1"/>
    </source>
</evidence>
<protein>
    <submittedName>
        <fullName evidence="1">Uncharacterized protein</fullName>
    </submittedName>
</protein>
<dbReference type="RefSeq" id="WP_130878494.1">
    <property type="nucleotide sequence ID" value="NZ_BMRW01000019.1"/>
</dbReference>
<dbReference type="GeneID" id="91570399"/>
<dbReference type="EMBL" id="JACHJG010000007">
    <property type="protein sequence ID" value="MBB4887830.1"/>
    <property type="molecule type" value="Genomic_DNA"/>
</dbReference>
<dbReference type="AlphaFoldDB" id="A0A445NAR2"/>
<dbReference type="InterPro" id="IPR049906">
    <property type="entry name" value="LxmA-like_leader"/>
</dbReference>
<reference evidence="1 2" key="1">
    <citation type="submission" date="2020-08" db="EMBL/GenBank/DDBJ databases">
        <title>Genomic Encyclopedia of Type Strains, Phase III (KMG-III): the genomes of soil and plant-associated and newly described type strains.</title>
        <authorList>
            <person name="Whitman W."/>
        </authorList>
    </citation>
    <scope>NUCLEOTIDE SEQUENCE [LARGE SCALE GENOMIC DNA]</scope>
    <source>
        <strain evidence="1 2">CECT 3265</strain>
    </source>
</reference>
<keyword evidence="2" id="KW-1185">Reference proteome</keyword>
<organism evidence="1 2">
    <name type="scientific">Streptomyces netropsis</name>
    <name type="common">Streptoverticillium netropsis</name>
    <dbReference type="NCBI Taxonomy" id="55404"/>
    <lineage>
        <taxon>Bacteria</taxon>
        <taxon>Bacillati</taxon>
        <taxon>Actinomycetota</taxon>
        <taxon>Actinomycetes</taxon>
        <taxon>Kitasatosporales</taxon>
        <taxon>Streptomycetaceae</taxon>
        <taxon>Streptomyces</taxon>
    </lineage>
</organism>
<evidence type="ECO:0000313" key="2">
    <source>
        <dbReference type="Proteomes" id="UP000556436"/>
    </source>
</evidence>
<gene>
    <name evidence="1" type="ORF">FHS38_003884</name>
</gene>
<proteinExistence type="predicted"/>
<sequence>MEKSEAIIDLMAGYDAYSSADELNTTAAAEAPASTPACAAATMSWLGSQLTVKTYKDGC</sequence>